<dbReference type="RefSeq" id="WP_192028377.1">
    <property type="nucleotide sequence ID" value="NZ_JACYTR010000006.1"/>
</dbReference>
<keyword evidence="3" id="KW-1185">Reference proteome</keyword>
<dbReference type="InterPro" id="IPR002035">
    <property type="entry name" value="VWF_A"/>
</dbReference>
<dbReference type="Gene3D" id="3.40.50.410">
    <property type="entry name" value="von Willebrand factor, type A domain"/>
    <property type="match status" value="1"/>
</dbReference>
<organism evidence="2 3">
    <name type="scientific">Pseudomarimonas arenosa</name>
    <dbReference type="NCBI Taxonomy" id="2774145"/>
    <lineage>
        <taxon>Bacteria</taxon>
        <taxon>Pseudomonadati</taxon>
        <taxon>Pseudomonadota</taxon>
        <taxon>Gammaproteobacteria</taxon>
        <taxon>Lysobacterales</taxon>
        <taxon>Lysobacteraceae</taxon>
        <taxon>Pseudomarimonas</taxon>
    </lineage>
</organism>
<dbReference type="PANTHER" id="PTHR22550:SF18">
    <property type="entry name" value="VWFA DOMAIN-CONTAINING PROTEIN"/>
    <property type="match status" value="1"/>
</dbReference>
<feature type="domain" description="VWFA" evidence="1">
    <location>
        <begin position="91"/>
        <end position="283"/>
    </location>
</feature>
<evidence type="ECO:0000313" key="2">
    <source>
        <dbReference type="EMBL" id="MBD8525029.1"/>
    </source>
</evidence>
<dbReference type="InterPro" id="IPR033881">
    <property type="entry name" value="vWA_BatA_type"/>
</dbReference>
<reference evidence="2 3" key="1">
    <citation type="submission" date="2020-09" db="EMBL/GenBank/DDBJ databases">
        <title>Pseudoxanthomonas sp. CAU 1598 isolated from sand of Yaerae Beach.</title>
        <authorList>
            <person name="Kim W."/>
        </authorList>
    </citation>
    <scope>NUCLEOTIDE SEQUENCE [LARGE SCALE GENOMIC DNA]</scope>
    <source>
        <strain evidence="2 3">CAU 1598</strain>
    </source>
</reference>
<proteinExistence type="predicted"/>
<protein>
    <submittedName>
        <fullName evidence="2">VWA domain-containing protein</fullName>
    </submittedName>
</protein>
<dbReference type="PANTHER" id="PTHR22550">
    <property type="entry name" value="SPORE GERMINATION PROTEIN"/>
    <property type="match status" value="1"/>
</dbReference>
<dbReference type="EMBL" id="JACYTR010000006">
    <property type="protein sequence ID" value="MBD8525029.1"/>
    <property type="molecule type" value="Genomic_DNA"/>
</dbReference>
<evidence type="ECO:0000259" key="1">
    <source>
        <dbReference type="PROSITE" id="PS50234"/>
    </source>
</evidence>
<dbReference type="SMART" id="SM00327">
    <property type="entry name" value="VWA"/>
    <property type="match status" value="1"/>
</dbReference>
<dbReference type="InterPro" id="IPR050768">
    <property type="entry name" value="UPF0353/GerABKA_families"/>
</dbReference>
<dbReference type="Proteomes" id="UP000613768">
    <property type="component" value="Unassembled WGS sequence"/>
</dbReference>
<dbReference type="SUPFAM" id="SSF53300">
    <property type="entry name" value="vWA-like"/>
    <property type="match status" value="1"/>
</dbReference>
<dbReference type="PROSITE" id="PS50234">
    <property type="entry name" value="VWFA"/>
    <property type="match status" value="1"/>
</dbReference>
<comment type="caution">
    <text evidence="2">The sequence shown here is derived from an EMBL/GenBank/DDBJ whole genome shotgun (WGS) entry which is preliminary data.</text>
</comment>
<gene>
    <name evidence="2" type="ORF">IFO71_04670</name>
</gene>
<accession>A0AAW3ZJZ9</accession>
<name>A0AAW3ZJZ9_9GAMM</name>
<dbReference type="CDD" id="cd01467">
    <property type="entry name" value="vWA_BatA_type"/>
    <property type="match status" value="1"/>
</dbReference>
<dbReference type="InterPro" id="IPR036465">
    <property type="entry name" value="vWFA_dom_sf"/>
</dbReference>
<dbReference type="Pfam" id="PF00092">
    <property type="entry name" value="VWA"/>
    <property type="match status" value="1"/>
</dbReference>
<evidence type="ECO:0000313" key="3">
    <source>
        <dbReference type="Proteomes" id="UP000613768"/>
    </source>
</evidence>
<dbReference type="AlphaFoldDB" id="A0AAW3ZJZ9"/>
<sequence length="335" mass="36787">MISLLWPWLLIVLPLPWLASRWLPPAKGAQRWVLPWVLGTADNLVGQGSEPKIGASRQPWLAWLAWCALCLAVAQPVRYDELKSLQTTGRDLMLAVDISESMGTADMRVAGRRVDRLSAVQAVLGDFIERRAGDRLGLILFGQRAYLVTPLTLDRDSVRYQLETSAIGLAGNYTAIGDALALAVKRLHDRPESQRIVLLLTDGTNTAGELSPDRATQLAVELGVRVYTIGFGGEGNQDYFGLVLGPRGPEIDEQSLQSIAAATGGQYFRARDVNELAGIYQALDALEPLEFDAPDVQLQRPLFHYPLALSVLCMLAALWPQGRRPRTAPSAEWQP</sequence>